<comment type="caution">
    <text evidence="2">The sequence shown here is derived from an EMBL/GenBank/DDBJ whole genome shotgun (WGS) entry which is preliminary data.</text>
</comment>
<protein>
    <recommendedName>
        <fullName evidence="4">DUF3307 domain-containing protein</fullName>
    </recommendedName>
</protein>
<feature type="transmembrane region" description="Helical" evidence="1">
    <location>
        <begin position="231"/>
        <end position="249"/>
    </location>
</feature>
<dbReference type="Proteomes" id="UP000248066">
    <property type="component" value="Unassembled WGS sequence"/>
</dbReference>
<dbReference type="Pfam" id="PF11750">
    <property type="entry name" value="DUF3307"/>
    <property type="match status" value="1"/>
</dbReference>
<feature type="transmembrane region" description="Helical" evidence="1">
    <location>
        <begin position="34"/>
        <end position="54"/>
    </location>
</feature>
<dbReference type="EMBL" id="PDOF01000001">
    <property type="protein sequence ID" value="PYZ98304.1"/>
    <property type="molecule type" value="Genomic_DNA"/>
</dbReference>
<dbReference type="RefSeq" id="WP_110518176.1">
    <property type="nucleotide sequence ID" value="NZ_PDOF01000001.1"/>
</dbReference>
<feature type="transmembrane region" description="Helical" evidence="1">
    <location>
        <begin position="60"/>
        <end position="83"/>
    </location>
</feature>
<keyword evidence="1" id="KW-0472">Membrane</keyword>
<dbReference type="OrthoDB" id="5122730at2"/>
<keyword evidence="1" id="KW-0812">Transmembrane</keyword>
<evidence type="ECO:0000313" key="2">
    <source>
        <dbReference type="EMBL" id="PYZ98304.1"/>
    </source>
</evidence>
<feature type="transmembrane region" description="Helical" evidence="1">
    <location>
        <begin position="95"/>
        <end position="116"/>
    </location>
</feature>
<reference evidence="2 3" key="1">
    <citation type="submission" date="2017-10" db="EMBL/GenBank/DDBJ databases">
        <title>Bacillus sp. nov., a halophilic bacterium isolated from a Yangshapao Lake.</title>
        <authorList>
            <person name="Wang H."/>
        </authorList>
    </citation>
    <scope>NUCLEOTIDE SEQUENCE [LARGE SCALE GENOMIC DNA]</scope>
    <source>
        <strain evidence="2 3">YSP-3</strain>
    </source>
</reference>
<feature type="transmembrane region" description="Helical" evidence="1">
    <location>
        <begin position="269"/>
        <end position="291"/>
    </location>
</feature>
<dbReference type="AlphaFoldDB" id="A0A2W0H8Z9"/>
<gene>
    <name evidence="2" type="ORF">CR205_06820</name>
</gene>
<evidence type="ECO:0000256" key="1">
    <source>
        <dbReference type="SAM" id="Phobius"/>
    </source>
</evidence>
<keyword evidence="1" id="KW-1133">Transmembrane helix</keyword>
<evidence type="ECO:0000313" key="3">
    <source>
        <dbReference type="Proteomes" id="UP000248066"/>
    </source>
</evidence>
<dbReference type="InterPro" id="IPR021737">
    <property type="entry name" value="Phage_phiKZ_Orf197"/>
</dbReference>
<keyword evidence="3" id="KW-1185">Reference proteome</keyword>
<name>A0A2W0H8Z9_9BACI</name>
<accession>A0A2W0H8Z9</accession>
<organism evidence="2 3">
    <name type="scientific">Alteribacter lacisalsi</name>
    <dbReference type="NCBI Taxonomy" id="2045244"/>
    <lineage>
        <taxon>Bacteria</taxon>
        <taxon>Bacillati</taxon>
        <taxon>Bacillota</taxon>
        <taxon>Bacilli</taxon>
        <taxon>Bacillales</taxon>
        <taxon>Bacillaceae</taxon>
        <taxon>Alteribacter</taxon>
    </lineage>
</organism>
<proteinExistence type="predicted"/>
<evidence type="ECO:0008006" key="4">
    <source>
        <dbReference type="Google" id="ProtNLM"/>
    </source>
</evidence>
<sequence length="292" mass="32493">MIWLWLLAGHLAGDFVLQSDKLVRLKETNLLRGLTAHVFIHAGLYIVITALYWGMFGGSVFLLLCTVAVISILHLIIDFLKVVMSRKLKSVGAQIFLFLTDQSVHIFVIAGTVFILSPGGVQWETVYPDLAAVAQGTYDWHYADRAAAIVCLVITGTYAAGYFLGILLQNVAPKDDIQKDHYVIENERTEVRTKMLPNGERESEITTVKSEQLYRDSPQKTGRYIGMLERLLIMILLVTQLSHGLAFLAALKSLTRFKQFDNKQFAEYYLTGTIASAIIGLLIGILAAAVIQ</sequence>
<feature type="transmembrane region" description="Helical" evidence="1">
    <location>
        <begin position="146"/>
        <end position="168"/>
    </location>
</feature>